<protein>
    <recommendedName>
        <fullName evidence="5">Transmembrane protein</fullName>
    </recommendedName>
</protein>
<dbReference type="RefSeq" id="XP_005715807.1">
    <property type="nucleotide sequence ID" value="XM_005715750.1"/>
</dbReference>
<evidence type="ECO:0000313" key="3">
    <source>
        <dbReference type="EMBL" id="CDF35988.1"/>
    </source>
</evidence>
<keyword evidence="2" id="KW-1133">Transmembrane helix</keyword>
<name>R7QE33_CHOCR</name>
<evidence type="ECO:0008006" key="5">
    <source>
        <dbReference type="Google" id="ProtNLM"/>
    </source>
</evidence>
<keyword evidence="2" id="KW-0812">Transmembrane</keyword>
<dbReference type="Proteomes" id="UP000012073">
    <property type="component" value="Unassembled WGS sequence"/>
</dbReference>
<dbReference type="KEGG" id="ccp:CHC_T00004359001"/>
<evidence type="ECO:0000256" key="2">
    <source>
        <dbReference type="SAM" id="Phobius"/>
    </source>
</evidence>
<keyword evidence="4" id="KW-1185">Reference proteome</keyword>
<gene>
    <name evidence="3" type="ORF">CHC_T00004359001</name>
</gene>
<organism evidence="3 4">
    <name type="scientific">Chondrus crispus</name>
    <name type="common">Carrageen Irish moss</name>
    <name type="synonym">Polymorpha crispa</name>
    <dbReference type="NCBI Taxonomy" id="2769"/>
    <lineage>
        <taxon>Eukaryota</taxon>
        <taxon>Rhodophyta</taxon>
        <taxon>Florideophyceae</taxon>
        <taxon>Rhodymeniophycidae</taxon>
        <taxon>Gigartinales</taxon>
        <taxon>Gigartinaceae</taxon>
        <taxon>Chondrus</taxon>
    </lineage>
</organism>
<evidence type="ECO:0000313" key="4">
    <source>
        <dbReference type="Proteomes" id="UP000012073"/>
    </source>
</evidence>
<dbReference type="GeneID" id="17323521"/>
<dbReference type="EMBL" id="HG001755">
    <property type="protein sequence ID" value="CDF35988.1"/>
    <property type="molecule type" value="Genomic_DNA"/>
</dbReference>
<evidence type="ECO:0000256" key="1">
    <source>
        <dbReference type="SAM" id="MobiDB-lite"/>
    </source>
</evidence>
<reference evidence="4" key="1">
    <citation type="journal article" date="2013" name="Proc. Natl. Acad. Sci. U.S.A.">
        <title>Genome structure and metabolic features in the red seaweed Chondrus crispus shed light on evolution of the Archaeplastida.</title>
        <authorList>
            <person name="Collen J."/>
            <person name="Porcel B."/>
            <person name="Carre W."/>
            <person name="Ball S.G."/>
            <person name="Chaparro C."/>
            <person name="Tonon T."/>
            <person name="Barbeyron T."/>
            <person name="Michel G."/>
            <person name="Noel B."/>
            <person name="Valentin K."/>
            <person name="Elias M."/>
            <person name="Artiguenave F."/>
            <person name="Arun A."/>
            <person name="Aury J.M."/>
            <person name="Barbosa-Neto J.F."/>
            <person name="Bothwell J.H."/>
            <person name="Bouget F.Y."/>
            <person name="Brillet L."/>
            <person name="Cabello-Hurtado F."/>
            <person name="Capella-Gutierrez S."/>
            <person name="Charrier B."/>
            <person name="Cladiere L."/>
            <person name="Cock J.M."/>
            <person name="Coelho S.M."/>
            <person name="Colleoni C."/>
            <person name="Czjzek M."/>
            <person name="Da Silva C."/>
            <person name="Delage L."/>
            <person name="Denoeud F."/>
            <person name="Deschamps P."/>
            <person name="Dittami S.M."/>
            <person name="Gabaldon T."/>
            <person name="Gachon C.M."/>
            <person name="Groisillier A."/>
            <person name="Herve C."/>
            <person name="Jabbari K."/>
            <person name="Katinka M."/>
            <person name="Kloareg B."/>
            <person name="Kowalczyk N."/>
            <person name="Labadie K."/>
            <person name="Leblanc C."/>
            <person name="Lopez P.J."/>
            <person name="McLachlan D.H."/>
            <person name="Meslet-Cladiere L."/>
            <person name="Moustafa A."/>
            <person name="Nehr Z."/>
            <person name="Nyvall Collen P."/>
            <person name="Panaud O."/>
            <person name="Partensky F."/>
            <person name="Poulain J."/>
            <person name="Rensing S.A."/>
            <person name="Rousvoal S."/>
            <person name="Samson G."/>
            <person name="Symeonidi A."/>
            <person name="Weissenbach J."/>
            <person name="Zambounis A."/>
            <person name="Wincker P."/>
            <person name="Boyen C."/>
        </authorList>
    </citation>
    <scope>NUCLEOTIDE SEQUENCE [LARGE SCALE GENOMIC DNA]</scope>
    <source>
        <strain evidence="4">cv. Stackhouse</strain>
    </source>
</reference>
<dbReference type="AlphaFoldDB" id="R7QE33"/>
<dbReference type="OrthoDB" id="4694at2759"/>
<sequence length="249" mass="26363">MRGLNLSRLAARGRASEGSFFKDQQQQQASKLRASLSPADIASAKSAPTPPPSVDTLAEISGHSAYRTLLKQPRAPPTAQKPRPLFNRLASAAAAFERKPRPAPKVADPHVLRALGSSRLNIYSSLPKQTAMPLPGAERYGDGAVLGMASFGVATSFVAAVGLAGGLYVYFSPTAVQTMRERSVAFGAAVDASLGPRLRRFKERVQSRGAVISEDADTRARKIAASIVKMPPQRGEKLRERGGDSAASA</sequence>
<proteinExistence type="predicted"/>
<feature type="transmembrane region" description="Helical" evidence="2">
    <location>
        <begin position="144"/>
        <end position="171"/>
    </location>
</feature>
<accession>R7QE33</accession>
<feature type="region of interest" description="Disordered" evidence="1">
    <location>
        <begin position="1"/>
        <end position="55"/>
    </location>
</feature>
<dbReference type="Gramene" id="CDF35988">
    <property type="protein sequence ID" value="CDF35988"/>
    <property type="gene ID" value="CHC_T00004359001"/>
</dbReference>
<keyword evidence="2" id="KW-0472">Membrane</keyword>